<feature type="domain" description="IstB-like ATP-binding" evidence="3">
    <location>
        <begin position="9"/>
        <end position="246"/>
    </location>
</feature>
<evidence type="ECO:0000313" key="4">
    <source>
        <dbReference type="EMBL" id="MPM43868.1"/>
    </source>
</evidence>
<dbReference type="PIRSF" id="PIRSF003073">
    <property type="entry name" value="DNAC_TnpB_IstB"/>
    <property type="match status" value="1"/>
</dbReference>
<dbReference type="CDD" id="cd00009">
    <property type="entry name" value="AAA"/>
    <property type="match status" value="1"/>
</dbReference>
<gene>
    <name evidence="4" type="ORF">SDC9_90545</name>
</gene>
<dbReference type="PANTHER" id="PTHR30050">
    <property type="entry name" value="CHROMOSOMAL REPLICATION INITIATOR PROTEIN DNAA"/>
    <property type="match status" value="1"/>
</dbReference>
<dbReference type="SUPFAM" id="SSF52540">
    <property type="entry name" value="P-loop containing nucleoside triphosphate hydrolases"/>
    <property type="match status" value="1"/>
</dbReference>
<accession>A0A644ZTZ0</accession>
<reference evidence="4" key="1">
    <citation type="submission" date="2019-08" db="EMBL/GenBank/DDBJ databases">
        <authorList>
            <person name="Kucharzyk K."/>
            <person name="Murdoch R.W."/>
            <person name="Higgins S."/>
            <person name="Loffler F."/>
        </authorList>
    </citation>
    <scope>NUCLEOTIDE SEQUENCE</scope>
</reference>
<keyword evidence="2" id="KW-0067">ATP-binding</keyword>
<comment type="caution">
    <text evidence="4">The sequence shown here is derived from an EMBL/GenBank/DDBJ whole genome shotgun (WGS) entry which is preliminary data.</text>
</comment>
<dbReference type="PANTHER" id="PTHR30050:SF4">
    <property type="entry name" value="ATP-BINDING PROTEIN RV3427C IN INSERTION SEQUENCE-RELATED"/>
    <property type="match status" value="1"/>
</dbReference>
<proteinExistence type="predicted"/>
<dbReference type="Gene3D" id="3.40.50.300">
    <property type="entry name" value="P-loop containing nucleotide triphosphate hydrolases"/>
    <property type="match status" value="1"/>
</dbReference>
<keyword evidence="1" id="KW-0547">Nucleotide-binding</keyword>
<evidence type="ECO:0000256" key="1">
    <source>
        <dbReference type="ARBA" id="ARBA00022741"/>
    </source>
</evidence>
<sequence length="256" mass="29266">MISQQTINQLHDMHLSFLAGDIKERQADASFCELSFDEQITVIVDREWHRRRSKRITDLIREGQFCYNSASVLEIDYAQERGLVKKQINELAACSYIENGHNIMIMGATGVGKSYLACALGTAACRNRYSCRYTRTPELLDQLAMARTDGSVRQIIQQYRKPRLLILDEWLITRISHGGLEDIFEIMECRSTEQRSTIFCSQIETSEWLAALGNSLMAESLMDRIIHCSYKIVLHGDSMRKKKGLKSIQASTAEMK</sequence>
<protein>
    <submittedName>
        <fullName evidence="4">IS21 family transposase IS1474</fullName>
    </submittedName>
</protein>
<dbReference type="InterPro" id="IPR027417">
    <property type="entry name" value="P-loop_NTPase"/>
</dbReference>
<dbReference type="EMBL" id="VSSQ01010264">
    <property type="protein sequence ID" value="MPM43868.1"/>
    <property type="molecule type" value="Genomic_DNA"/>
</dbReference>
<evidence type="ECO:0000256" key="2">
    <source>
        <dbReference type="ARBA" id="ARBA00022840"/>
    </source>
</evidence>
<evidence type="ECO:0000259" key="3">
    <source>
        <dbReference type="Pfam" id="PF01695"/>
    </source>
</evidence>
<dbReference type="GO" id="GO:0006260">
    <property type="term" value="P:DNA replication"/>
    <property type="evidence" value="ECO:0007669"/>
    <property type="project" value="TreeGrafter"/>
</dbReference>
<name>A0A644ZTZ0_9ZZZZ</name>
<dbReference type="AlphaFoldDB" id="A0A644ZTZ0"/>
<dbReference type="InterPro" id="IPR047661">
    <property type="entry name" value="IstB"/>
</dbReference>
<dbReference type="NCBIfam" id="NF038214">
    <property type="entry name" value="IS21_help_AAA"/>
    <property type="match status" value="1"/>
</dbReference>
<dbReference type="GO" id="GO:0005524">
    <property type="term" value="F:ATP binding"/>
    <property type="evidence" value="ECO:0007669"/>
    <property type="project" value="UniProtKB-KW"/>
</dbReference>
<organism evidence="4">
    <name type="scientific">bioreactor metagenome</name>
    <dbReference type="NCBI Taxonomy" id="1076179"/>
    <lineage>
        <taxon>unclassified sequences</taxon>
        <taxon>metagenomes</taxon>
        <taxon>ecological metagenomes</taxon>
    </lineage>
</organism>
<dbReference type="Pfam" id="PF01695">
    <property type="entry name" value="IstB_IS21"/>
    <property type="match status" value="1"/>
</dbReference>
<dbReference type="InterPro" id="IPR028350">
    <property type="entry name" value="DNAC/IstB-like"/>
</dbReference>
<dbReference type="InterPro" id="IPR002611">
    <property type="entry name" value="IstB_ATP-bd"/>
</dbReference>